<gene>
    <name evidence="3" type="ORF">MCOR_55760</name>
</gene>
<dbReference type="Gene3D" id="2.30.29.30">
    <property type="entry name" value="Pleckstrin-homology domain (PH domain)/Phosphotyrosine-binding domain (PTB)"/>
    <property type="match status" value="2"/>
</dbReference>
<feature type="compositionally biased region" description="Polar residues" evidence="1">
    <location>
        <begin position="267"/>
        <end position="292"/>
    </location>
</feature>
<dbReference type="PROSITE" id="PS50003">
    <property type="entry name" value="PH_DOMAIN"/>
    <property type="match status" value="1"/>
</dbReference>
<feature type="compositionally biased region" description="Low complexity" evidence="1">
    <location>
        <begin position="293"/>
        <end position="325"/>
    </location>
</feature>
<dbReference type="Proteomes" id="UP000507470">
    <property type="component" value="Unassembled WGS sequence"/>
</dbReference>
<sequence>MYNADFEEIYNTDLYVKQVNVVDSSRINSLTMVGLSKSGYLEVKQPSNIKGRKLKTWKKKFVVVHKMTDLAAGTFAAKFLLYNDEDDSKLTTSDKQAYIFDHVTSVETAKSKTRPLAFKIVQEAPALMLSAMSEQETNDWMTSLKELFWPDENKPPGDTFHVTAEQNDDAKTWSLSGDYWLTVTPEIITIKSLEDNSIHEWNLNFIKRFFMDKIDVNILIIETGSISEFGEAHFRFRSTCVPDILAVIKQNIQKAIKLKTQRKRSPNSDSCAIVQGNSSTSSNEKSFQNLLIRSSDTQNSSNTSVSTVDTITTRSRSSSENSSTSADEYNSLNISSSRENETKIVSTLTVRNDNGRNIEVKVDQLGYSHVETVQNESEQTNIDVKARSASGCLENGDDFHRSTSVCSCDSGFAQSVTDSTFIDDTKRRTHISNNSFDSGISTSFMKPEISASIGGIFVVTENNAQTSKDTFMPYSKVSEEASVKNDTNPITRKISNNSNYASIYWDAEVDTINVPSEPDKKENLYEDLDKYRKNLSKHLGFDPKINPSEVPPSLPDRPSTLPVRRKVRSKSTKTKDKKTTAIQEMFRTVTRGRTSSISSTSSNTSEGDEDKLNTTSISNRPKWPLPSTAVSGNNELYTSVPDEGVFSSVRPRARSYEDRPTKKPELFNDSIVSVKNWPMAAASNMGLNSVYDPIYSQVNKSESETDTTEISKCRSFRRSNSSIDLMVQDRRRLSQRAVDLLTGDLNDELIPRHSEILTPVLISQPEEPDFIDFATEISVPEGHKNINSTESGDVWNPFPKIADFTNVIQPEDENSETLIPELNASDPFDMFHIGVISSSFGLSTENSFIHSDFVTEPSDLDKTIYNPNEEIYMDMGNQTLRQEQTVEYVLPTEVSRTYTS</sequence>
<proteinExistence type="predicted"/>
<accession>A0A6J8EX87</accession>
<keyword evidence="4" id="KW-1185">Reference proteome</keyword>
<feature type="region of interest" description="Disordered" evidence="1">
    <location>
        <begin position="259"/>
        <end position="341"/>
    </location>
</feature>
<dbReference type="SMART" id="SM00233">
    <property type="entry name" value="PH"/>
    <property type="match status" value="1"/>
</dbReference>
<feature type="compositionally biased region" description="Basic residues" evidence="1">
    <location>
        <begin position="563"/>
        <end position="572"/>
    </location>
</feature>
<dbReference type="OrthoDB" id="6077994at2759"/>
<feature type="compositionally biased region" description="Low complexity" evidence="1">
    <location>
        <begin position="587"/>
        <end position="605"/>
    </location>
</feature>
<dbReference type="EMBL" id="CACVKT020009878">
    <property type="protein sequence ID" value="CAC5423791.1"/>
    <property type="molecule type" value="Genomic_DNA"/>
</dbReference>
<name>A0A6J8EX87_MYTCO</name>
<dbReference type="SUPFAM" id="SSF50729">
    <property type="entry name" value="PH domain-like"/>
    <property type="match status" value="2"/>
</dbReference>
<protein>
    <recommendedName>
        <fullName evidence="2">PH domain-containing protein</fullName>
    </recommendedName>
</protein>
<dbReference type="Pfam" id="PF00169">
    <property type="entry name" value="PH"/>
    <property type="match status" value="1"/>
</dbReference>
<evidence type="ECO:0000313" key="3">
    <source>
        <dbReference type="EMBL" id="CAC5423791.1"/>
    </source>
</evidence>
<reference evidence="3 4" key="1">
    <citation type="submission" date="2020-06" db="EMBL/GenBank/DDBJ databases">
        <authorList>
            <person name="Li R."/>
            <person name="Bekaert M."/>
        </authorList>
    </citation>
    <scope>NUCLEOTIDE SEQUENCE [LARGE SCALE GENOMIC DNA]</scope>
    <source>
        <strain evidence="4">wild</strain>
    </source>
</reference>
<evidence type="ECO:0000259" key="2">
    <source>
        <dbReference type="PROSITE" id="PS50003"/>
    </source>
</evidence>
<evidence type="ECO:0000256" key="1">
    <source>
        <dbReference type="SAM" id="MobiDB-lite"/>
    </source>
</evidence>
<feature type="region of interest" description="Disordered" evidence="1">
    <location>
        <begin position="539"/>
        <end position="630"/>
    </location>
</feature>
<dbReference type="InterPro" id="IPR001849">
    <property type="entry name" value="PH_domain"/>
</dbReference>
<feature type="domain" description="PH" evidence="2">
    <location>
        <begin position="34"/>
        <end position="149"/>
    </location>
</feature>
<evidence type="ECO:0000313" key="4">
    <source>
        <dbReference type="Proteomes" id="UP000507470"/>
    </source>
</evidence>
<dbReference type="AlphaFoldDB" id="A0A6J8EX87"/>
<organism evidence="3 4">
    <name type="scientific">Mytilus coruscus</name>
    <name type="common">Sea mussel</name>
    <dbReference type="NCBI Taxonomy" id="42192"/>
    <lineage>
        <taxon>Eukaryota</taxon>
        <taxon>Metazoa</taxon>
        <taxon>Spiralia</taxon>
        <taxon>Lophotrochozoa</taxon>
        <taxon>Mollusca</taxon>
        <taxon>Bivalvia</taxon>
        <taxon>Autobranchia</taxon>
        <taxon>Pteriomorphia</taxon>
        <taxon>Mytilida</taxon>
        <taxon>Mytiloidea</taxon>
        <taxon>Mytilidae</taxon>
        <taxon>Mytilinae</taxon>
        <taxon>Mytilus</taxon>
    </lineage>
</organism>
<dbReference type="SMART" id="SM01244">
    <property type="entry name" value="IRS"/>
    <property type="match status" value="1"/>
</dbReference>
<dbReference type="InterPro" id="IPR011993">
    <property type="entry name" value="PH-like_dom_sf"/>
</dbReference>
<feature type="compositionally biased region" description="Polar residues" evidence="1">
    <location>
        <begin position="326"/>
        <end position="341"/>
    </location>
</feature>